<name>A0A1R1YJL4_9FUNG</name>
<evidence type="ECO:0000313" key="1">
    <source>
        <dbReference type="EMBL" id="OMJ27101.1"/>
    </source>
</evidence>
<comment type="caution">
    <text evidence="1">The sequence shown here is derived from an EMBL/GenBank/DDBJ whole genome shotgun (WGS) entry which is preliminary data.</text>
</comment>
<organism evidence="1 2">
    <name type="scientific">Smittium culicis</name>
    <dbReference type="NCBI Taxonomy" id="133412"/>
    <lineage>
        <taxon>Eukaryota</taxon>
        <taxon>Fungi</taxon>
        <taxon>Fungi incertae sedis</taxon>
        <taxon>Zoopagomycota</taxon>
        <taxon>Kickxellomycotina</taxon>
        <taxon>Harpellomycetes</taxon>
        <taxon>Harpellales</taxon>
        <taxon>Legeriomycetaceae</taxon>
        <taxon>Smittium</taxon>
    </lineage>
</organism>
<dbReference type="AlphaFoldDB" id="A0A1R1YJL4"/>
<evidence type="ECO:0000313" key="2">
    <source>
        <dbReference type="Proteomes" id="UP000187429"/>
    </source>
</evidence>
<dbReference type="EMBL" id="LSSM01001177">
    <property type="protein sequence ID" value="OMJ27101.1"/>
    <property type="molecule type" value="Genomic_DNA"/>
</dbReference>
<keyword evidence="2" id="KW-1185">Reference proteome</keyword>
<dbReference type="OrthoDB" id="5585879at2759"/>
<sequence>MIPARLPAFLNKLKNGLFPKYFIYSLLATGSEAICENLNIKGINIDKLYAKEAIKLIKMEKNNNDPNLIWAITLLSGYHWKYVDLSQMNYLLGNKK</sequence>
<gene>
    <name evidence="1" type="ORF">AYI69_g3479</name>
</gene>
<dbReference type="Proteomes" id="UP000187429">
    <property type="component" value="Unassembled WGS sequence"/>
</dbReference>
<protein>
    <submittedName>
        <fullName evidence="1">Uncharacterized protein</fullName>
    </submittedName>
</protein>
<reference evidence="2" key="1">
    <citation type="submission" date="2017-01" db="EMBL/GenBank/DDBJ databases">
        <authorList>
            <person name="Wang Y."/>
            <person name="White M."/>
            <person name="Kvist S."/>
            <person name="Moncalvo J.-M."/>
        </authorList>
    </citation>
    <scope>NUCLEOTIDE SEQUENCE [LARGE SCALE GENOMIC DNA]</scope>
    <source>
        <strain evidence="2">ID-206-W2</strain>
    </source>
</reference>
<accession>A0A1R1YJL4</accession>
<proteinExistence type="predicted"/>